<evidence type="ECO:0000256" key="1">
    <source>
        <dbReference type="SAM" id="MobiDB-lite"/>
    </source>
</evidence>
<reference evidence="2 3" key="1">
    <citation type="submission" date="2021-06" db="EMBL/GenBank/DDBJ databases">
        <authorList>
            <person name="Kallberg Y."/>
            <person name="Tangrot J."/>
            <person name="Rosling A."/>
        </authorList>
    </citation>
    <scope>NUCLEOTIDE SEQUENCE [LARGE SCALE GENOMIC DNA]</scope>
    <source>
        <strain evidence="2 3">120-4 pot B 10/14</strain>
    </source>
</reference>
<accession>A0ABN7V6X6</accession>
<organism evidence="2 3">
    <name type="scientific">Gigaspora margarita</name>
    <dbReference type="NCBI Taxonomy" id="4874"/>
    <lineage>
        <taxon>Eukaryota</taxon>
        <taxon>Fungi</taxon>
        <taxon>Fungi incertae sedis</taxon>
        <taxon>Mucoromycota</taxon>
        <taxon>Glomeromycotina</taxon>
        <taxon>Glomeromycetes</taxon>
        <taxon>Diversisporales</taxon>
        <taxon>Gigasporaceae</taxon>
        <taxon>Gigaspora</taxon>
    </lineage>
</organism>
<evidence type="ECO:0000313" key="2">
    <source>
        <dbReference type="EMBL" id="CAG8730583.1"/>
    </source>
</evidence>
<proteinExistence type="predicted"/>
<evidence type="ECO:0000313" key="3">
    <source>
        <dbReference type="Proteomes" id="UP000789901"/>
    </source>
</evidence>
<gene>
    <name evidence="2" type="ORF">GMARGA_LOCUS14360</name>
</gene>
<name>A0ABN7V6X6_GIGMA</name>
<protein>
    <submittedName>
        <fullName evidence="2">12217_t:CDS:1</fullName>
    </submittedName>
</protein>
<dbReference type="EMBL" id="CAJVQB010009484">
    <property type="protein sequence ID" value="CAG8730583.1"/>
    <property type="molecule type" value="Genomic_DNA"/>
</dbReference>
<dbReference type="Proteomes" id="UP000789901">
    <property type="component" value="Unassembled WGS sequence"/>
</dbReference>
<sequence length="123" mass="13460">MAENLQKQREVDEFLVNNSTEINIEGSGNLYDIQPDEVNPPDLQNGINSTNTDAGPALNEATKNKSGVCKQEAVVIEQDINMAVVTSLLEVDDPRINPPSEEVVIPNNMESTSNINQADSIYM</sequence>
<feature type="non-terminal residue" evidence="2">
    <location>
        <position position="123"/>
    </location>
</feature>
<comment type="caution">
    <text evidence="2">The sequence shown here is derived from an EMBL/GenBank/DDBJ whole genome shotgun (WGS) entry which is preliminary data.</text>
</comment>
<feature type="region of interest" description="Disordered" evidence="1">
    <location>
        <begin position="25"/>
        <end position="66"/>
    </location>
</feature>
<keyword evidence="3" id="KW-1185">Reference proteome</keyword>